<comment type="caution">
    <text evidence="2">The sequence shown here is derived from an EMBL/GenBank/DDBJ whole genome shotgun (WGS) entry which is preliminary data.</text>
</comment>
<keyword evidence="1" id="KW-0812">Transmembrane</keyword>
<gene>
    <name evidence="2" type="ORF">MCC93_22210</name>
</gene>
<evidence type="ECO:0000313" key="2">
    <source>
        <dbReference type="EMBL" id="KIC06324.1"/>
    </source>
</evidence>
<feature type="transmembrane region" description="Helical" evidence="1">
    <location>
        <begin position="12"/>
        <end position="31"/>
    </location>
</feature>
<dbReference type="AlphaFoldDB" id="A0A0C1E3G7"/>
<sequence>MENEERSSERGFQTTFLFFHYLFLMNFLSIYRTEFNSPFSIISRIHIQFIFFYWK</sequence>
<protein>
    <submittedName>
        <fullName evidence="2">Uncharacterized protein</fullName>
    </submittedName>
</protein>
<dbReference type="EMBL" id="JUFZ01000107">
    <property type="protein sequence ID" value="KIC06324.1"/>
    <property type="molecule type" value="Genomic_DNA"/>
</dbReference>
<evidence type="ECO:0000256" key="1">
    <source>
        <dbReference type="SAM" id="Phobius"/>
    </source>
</evidence>
<evidence type="ECO:0000313" key="3">
    <source>
        <dbReference type="Proteomes" id="UP000031390"/>
    </source>
</evidence>
<dbReference type="Proteomes" id="UP000031390">
    <property type="component" value="Unassembled WGS sequence"/>
</dbReference>
<keyword evidence="1" id="KW-1133">Transmembrane helix</keyword>
<proteinExistence type="predicted"/>
<name>A0A0C1E3G7_9NEIS</name>
<keyword evidence="1" id="KW-0472">Membrane</keyword>
<reference evidence="2 3" key="1">
    <citation type="submission" date="2014-12" db="EMBL/GenBank/DDBJ databases">
        <title>Genome sequence of Morococcus cerebrosus.</title>
        <authorList>
            <person name="Shin S.-K."/>
            <person name="Yi H."/>
        </authorList>
    </citation>
    <scope>NUCLEOTIDE SEQUENCE [LARGE SCALE GENOMIC DNA]</scope>
    <source>
        <strain evidence="2 3">CIP 81.93</strain>
    </source>
</reference>
<accession>A0A0C1E3G7</accession>
<organism evidence="2 3">
    <name type="scientific">Morococcus cerebrosus</name>
    <dbReference type="NCBI Taxonomy" id="1056807"/>
    <lineage>
        <taxon>Bacteria</taxon>
        <taxon>Pseudomonadati</taxon>
        <taxon>Pseudomonadota</taxon>
        <taxon>Betaproteobacteria</taxon>
        <taxon>Neisseriales</taxon>
        <taxon>Neisseriaceae</taxon>
        <taxon>Morococcus</taxon>
    </lineage>
</organism>